<feature type="transmembrane region" description="Helical" evidence="9">
    <location>
        <begin position="23"/>
        <end position="47"/>
    </location>
</feature>
<keyword evidence="3 9" id="KW-1003">Cell membrane</keyword>
<dbReference type="UniPathway" id="UPA00666"/>
<evidence type="ECO:0000256" key="7">
    <source>
        <dbReference type="ARBA" id="ARBA00023136"/>
    </source>
</evidence>
<feature type="transmembrane region" description="Helical" evidence="9">
    <location>
        <begin position="68"/>
        <end position="88"/>
    </location>
</feature>
<dbReference type="Pfam" id="PF00795">
    <property type="entry name" value="CN_hydrolase"/>
    <property type="match status" value="1"/>
</dbReference>
<comment type="catalytic activity">
    <reaction evidence="9">
        <text>N-terminal S-1,2-diacyl-sn-glyceryl-L-cysteinyl-[lipoprotein] + a glycerophospholipid = N-acyl-S-1,2-diacyl-sn-glyceryl-L-cysteinyl-[lipoprotein] + a 2-acyl-sn-glycero-3-phospholipid + H(+)</text>
        <dbReference type="Rhea" id="RHEA:48228"/>
        <dbReference type="Rhea" id="RHEA-COMP:14681"/>
        <dbReference type="Rhea" id="RHEA-COMP:14684"/>
        <dbReference type="ChEBI" id="CHEBI:15378"/>
        <dbReference type="ChEBI" id="CHEBI:136912"/>
        <dbReference type="ChEBI" id="CHEBI:140656"/>
        <dbReference type="ChEBI" id="CHEBI:140657"/>
        <dbReference type="ChEBI" id="CHEBI:140660"/>
        <dbReference type="EC" id="2.3.1.269"/>
    </reaction>
</comment>
<feature type="transmembrane region" description="Helical" evidence="9">
    <location>
        <begin position="135"/>
        <end position="153"/>
    </location>
</feature>
<dbReference type="Proteomes" id="UP000196342">
    <property type="component" value="Unassembled WGS sequence"/>
</dbReference>
<evidence type="ECO:0000256" key="4">
    <source>
        <dbReference type="ARBA" id="ARBA00022679"/>
    </source>
</evidence>
<sequence>MLNAAGAAGCDPSSPTATSPMRILILLLAAALAGALTLFAFAPYRLFWLMPLCLAALVELLQREPRRAFWLGYAWGLGAYVSNFRWIYDSLHDVAGLPAWIAAPLVLLLPAYLALYPGLASWLACRIDPRPGVRWLLAFPAAWELGEWLRGWVMTGFPWGAAGYSQITESPLAGYAPLGGIHLVNYLVALSAAALAMLARAGMRQRIGILIAAALAWGSGVWLRDIEWTTPAGKPITVALAQGNIAQELKWSPENLENSLLTYYRQVAMTRADLMILPETALPLFLDDLPSGYLSMMRGEASRAGMALASGIPRRTDDGRGYLNSVVALSDPKMPYYAKDHLVPFGEFVPLPGLIGWIYQHMDMPLSGFTRGGADQPPLTLAGQKVAFNVCYEDSFGEELIGPASRAGMLANVSNLAWFGKSEAMSQHLQLSQARSLETGRYMLRATNNGMTAIIRPDGEISAVAAPFTAQVLTGFAQSRQGLTPYMRVGNLPVVLGCGALLLLALLLGWRRRGQH</sequence>
<comment type="pathway">
    <text evidence="9">Protein modification; lipoprotein biosynthesis (N-acyl transfer).</text>
</comment>
<comment type="similarity">
    <text evidence="2 9">Belongs to the CN hydrolase family. Apolipoprotein N-acyltransferase subfamily.</text>
</comment>
<accession>A0A202BFK8</accession>
<dbReference type="GO" id="GO:0005886">
    <property type="term" value="C:plasma membrane"/>
    <property type="evidence" value="ECO:0007669"/>
    <property type="project" value="UniProtKB-SubCell"/>
</dbReference>
<dbReference type="GO" id="GO:0042158">
    <property type="term" value="P:lipoprotein biosynthetic process"/>
    <property type="evidence" value="ECO:0007669"/>
    <property type="project" value="UniProtKB-UniRule"/>
</dbReference>
<keyword evidence="4 9" id="KW-0808">Transferase</keyword>
<protein>
    <recommendedName>
        <fullName evidence="9">Apolipoprotein N-acyltransferase</fullName>
        <shortName evidence="9">ALP N-acyltransferase</shortName>
        <ecNumber evidence="9">2.3.1.269</ecNumber>
    </recommendedName>
</protein>
<keyword evidence="5 9" id="KW-0812">Transmembrane</keyword>
<evidence type="ECO:0000256" key="1">
    <source>
        <dbReference type="ARBA" id="ARBA00004651"/>
    </source>
</evidence>
<feature type="domain" description="CN hydrolase" evidence="10">
    <location>
        <begin position="241"/>
        <end position="481"/>
    </location>
</feature>
<evidence type="ECO:0000256" key="8">
    <source>
        <dbReference type="ARBA" id="ARBA00023315"/>
    </source>
</evidence>
<gene>
    <name evidence="9" type="primary">lnt</name>
    <name evidence="11" type="ORF">CBW21_03140</name>
</gene>
<dbReference type="PROSITE" id="PS50263">
    <property type="entry name" value="CN_HYDROLASE"/>
    <property type="match status" value="1"/>
</dbReference>
<keyword evidence="8 9" id="KW-0012">Acyltransferase</keyword>
<keyword evidence="7 9" id="KW-0472">Membrane</keyword>
<dbReference type="PANTHER" id="PTHR38686">
    <property type="entry name" value="APOLIPOPROTEIN N-ACYLTRANSFERASE"/>
    <property type="match status" value="1"/>
</dbReference>
<keyword evidence="12" id="KW-1185">Reference proteome</keyword>
<reference evidence="11 12" key="1">
    <citation type="submission" date="2017-05" db="EMBL/GenBank/DDBJ databases">
        <title>Chromobacterium violaceum GHPS1 isolated from Hydrocarbon polluted soil in French Guiana display an awesome secondary metabolite arsenal and a battery of drug and heavy-metal-resistance and detoxification of xenobiotics proteins.</title>
        <authorList>
            <person name="Belbahri L."/>
        </authorList>
    </citation>
    <scope>NUCLEOTIDE SEQUENCE [LARGE SCALE GENOMIC DNA]</scope>
    <source>
        <strain evidence="11 12">GHPS1</strain>
    </source>
</reference>
<dbReference type="PANTHER" id="PTHR38686:SF1">
    <property type="entry name" value="APOLIPOPROTEIN N-ACYLTRANSFERASE"/>
    <property type="match status" value="1"/>
</dbReference>
<dbReference type="InterPro" id="IPR004563">
    <property type="entry name" value="Apolipo_AcylTrfase"/>
</dbReference>
<dbReference type="Pfam" id="PF20154">
    <property type="entry name" value="LNT_N"/>
    <property type="match status" value="1"/>
</dbReference>
<dbReference type="AlphaFoldDB" id="A0A202BFK8"/>
<comment type="function">
    <text evidence="9">Catalyzes the phospholipid dependent N-acylation of the N-terminal cysteine of apolipoprotein, the last step in lipoprotein maturation.</text>
</comment>
<proteinExistence type="inferred from homology"/>
<dbReference type="GO" id="GO:0016410">
    <property type="term" value="F:N-acyltransferase activity"/>
    <property type="evidence" value="ECO:0007669"/>
    <property type="project" value="UniProtKB-UniRule"/>
</dbReference>
<dbReference type="NCBIfam" id="TIGR00546">
    <property type="entry name" value="lnt"/>
    <property type="match status" value="1"/>
</dbReference>
<feature type="transmembrane region" description="Helical" evidence="9">
    <location>
        <begin position="489"/>
        <end position="510"/>
    </location>
</feature>
<feature type="transmembrane region" description="Helical" evidence="9">
    <location>
        <begin position="100"/>
        <end position="123"/>
    </location>
</feature>
<dbReference type="EC" id="2.3.1.269" evidence="9"/>
<dbReference type="SUPFAM" id="SSF56317">
    <property type="entry name" value="Carbon-nitrogen hydrolase"/>
    <property type="match status" value="1"/>
</dbReference>
<evidence type="ECO:0000256" key="6">
    <source>
        <dbReference type="ARBA" id="ARBA00022989"/>
    </source>
</evidence>
<evidence type="ECO:0000313" key="12">
    <source>
        <dbReference type="Proteomes" id="UP000196342"/>
    </source>
</evidence>
<evidence type="ECO:0000256" key="9">
    <source>
        <dbReference type="HAMAP-Rule" id="MF_01148"/>
    </source>
</evidence>
<dbReference type="Gene3D" id="3.60.110.10">
    <property type="entry name" value="Carbon-nitrogen hydrolase"/>
    <property type="match status" value="1"/>
</dbReference>
<keyword evidence="6 9" id="KW-1133">Transmembrane helix</keyword>
<evidence type="ECO:0000256" key="5">
    <source>
        <dbReference type="ARBA" id="ARBA00022692"/>
    </source>
</evidence>
<evidence type="ECO:0000259" key="10">
    <source>
        <dbReference type="PROSITE" id="PS50263"/>
    </source>
</evidence>
<keyword evidence="11" id="KW-0449">Lipoprotein</keyword>
<dbReference type="InterPro" id="IPR045378">
    <property type="entry name" value="LNT_N"/>
</dbReference>
<dbReference type="InterPro" id="IPR003010">
    <property type="entry name" value="C-N_Hydrolase"/>
</dbReference>
<comment type="subcellular location">
    <subcellularLocation>
        <location evidence="1 9">Cell membrane</location>
        <topology evidence="1 9">Multi-pass membrane protein</topology>
    </subcellularLocation>
</comment>
<dbReference type="InterPro" id="IPR036526">
    <property type="entry name" value="C-N_Hydrolase_sf"/>
</dbReference>
<name>A0A202BFK8_CHRVL</name>
<dbReference type="CDD" id="cd07571">
    <property type="entry name" value="ALP_N-acyl_transferase"/>
    <property type="match status" value="1"/>
</dbReference>
<feature type="transmembrane region" description="Helical" evidence="9">
    <location>
        <begin position="173"/>
        <end position="195"/>
    </location>
</feature>
<organism evidence="11 12">
    <name type="scientific">Chromobacterium violaceum</name>
    <dbReference type="NCBI Taxonomy" id="536"/>
    <lineage>
        <taxon>Bacteria</taxon>
        <taxon>Pseudomonadati</taxon>
        <taxon>Pseudomonadota</taxon>
        <taxon>Betaproteobacteria</taxon>
        <taxon>Neisseriales</taxon>
        <taxon>Chromobacteriaceae</taxon>
        <taxon>Chromobacterium</taxon>
    </lineage>
</organism>
<evidence type="ECO:0000256" key="3">
    <source>
        <dbReference type="ARBA" id="ARBA00022475"/>
    </source>
</evidence>
<comment type="caution">
    <text evidence="11">The sequence shown here is derived from an EMBL/GenBank/DDBJ whole genome shotgun (WGS) entry which is preliminary data.</text>
</comment>
<dbReference type="EMBL" id="NHOO01000002">
    <property type="protein sequence ID" value="OVE50258.1"/>
    <property type="molecule type" value="Genomic_DNA"/>
</dbReference>
<evidence type="ECO:0000313" key="11">
    <source>
        <dbReference type="EMBL" id="OVE50258.1"/>
    </source>
</evidence>
<evidence type="ECO:0000256" key="2">
    <source>
        <dbReference type="ARBA" id="ARBA00010065"/>
    </source>
</evidence>
<dbReference type="HAMAP" id="MF_01148">
    <property type="entry name" value="Lnt"/>
    <property type="match status" value="1"/>
</dbReference>